<dbReference type="InterPro" id="IPR028994">
    <property type="entry name" value="Integrin_alpha_N"/>
</dbReference>
<feature type="transmembrane region" description="Helical" evidence="9">
    <location>
        <begin position="81"/>
        <end position="104"/>
    </location>
</feature>
<dbReference type="PANTHER" id="PTHR35836:SF1">
    <property type="entry name" value="VCBS REPEAT-CONTAINING PROTEIN"/>
    <property type="match status" value="1"/>
</dbReference>
<dbReference type="GO" id="GO:0016757">
    <property type="term" value="F:glycosyltransferase activity"/>
    <property type="evidence" value="ECO:0007669"/>
    <property type="project" value="UniProtKB-KW"/>
</dbReference>
<dbReference type="Proteomes" id="UP001165082">
    <property type="component" value="Unassembled WGS sequence"/>
</dbReference>
<evidence type="ECO:0000256" key="7">
    <source>
        <dbReference type="ARBA" id="ARBA00023136"/>
    </source>
</evidence>
<evidence type="ECO:0000256" key="6">
    <source>
        <dbReference type="ARBA" id="ARBA00022989"/>
    </source>
</evidence>
<evidence type="ECO:0008006" key="12">
    <source>
        <dbReference type="Google" id="ProtNLM"/>
    </source>
</evidence>
<evidence type="ECO:0000313" key="11">
    <source>
        <dbReference type="Proteomes" id="UP001165082"/>
    </source>
</evidence>
<dbReference type="PANTHER" id="PTHR35836">
    <property type="entry name" value="VCBS REPEAT-CONTAINING PROTEIN"/>
    <property type="match status" value="1"/>
</dbReference>
<evidence type="ECO:0000256" key="2">
    <source>
        <dbReference type="ARBA" id="ARBA00022676"/>
    </source>
</evidence>
<protein>
    <recommendedName>
        <fullName evidence="12">Mannosyltransferase</fullName>
    </recommendedName>
</protein>
<evidence type="ECO:0000256" key="5">
    <source>
        <dbReference type="ARBA" id="ARBA00022824"/>
    </source>
</evidence>
<keyword evidence="7 9" id="KW-0472">Membrane</keyword>
<sequence length="833" mass="92380">MLSLGFRGLVVQGVVRALNGLVAFVAVQATLRIYPSITLWNVLHSNWFLLYSLTRSYSNTFECLLVVLTVYFAGRRMTGSAALCAVACLFGRYTGVIIALPALLGSSLDVVSDRLRRRPFSSTRRGLFLSYHLRELLPPALASAAICHALDCALHRAPLWSPPPFWNNLVFNVIGGKAELYGTHWFGWYVVEALPAVLGTHLVGVLANIFFTWSSKRPRSRTPSTPNAARRPRVPSSPSSIISNHYLPMGVKYGCILYVVLLSTQAHKELRFLLPVLPFAAIKSAEGWAALVNARDVARRFTSPMKWLSALLNYGVLLFLGLHHQRLNTKSIEALAPLLSPSRASSVHLLTPCHWSPTNTHLPGYDVDFKVLGCDPECRAEGSCESDDWEEGGIMFVAAKYGDGYRTFAWGGNVGLPDFFLVRHHGEVDEWIQNKGYEKYTLEHVRDLDLPTPGFLEIIGSTLYATSFNAEPYFLSKNGVYRIDAAEAAAGGDFELLTDELDWPNDMTLLPKEMFGFNALAVGHGFLVPLGGHTTGGLSIINLDEPGSKPSIVSQDLDNWFYHKAFALDMDGDGLLDFVTARCRDNVIPFPWNKENKGTLIWLRNPGGDNPLSERWEETELMDGPDFLIDMEEMENPITPGPDFHLLAPQFLTEAINYIYYDESGALQNRTIDTELGNAFAAEFVDVNGDGKMDVLATNHLTANGGVFAYEYDNELGLAKSDIVKHTLADGINNVQKKGMAPGHSFTVYPRGKPEEDGEIPYILVDGDGAENYIMLRPGDKEWEYDMEVLFPTNCTVGKSVSGDIDGDGLTEVFVPLYEKNIVRVLRFKEVEE</sequence>
<keyword evidence="2" id="KW-0328">Glycosyltransferase</keyword>
<dbReference type="AlphaFoldDB" id="A0A9W6ZRN4"/>
<name>A0A9W6ZRN4_9STRA</name>
<evidence type="ECO:0000256" key="9">
    <source>
        <dbReference type="SAM" id="Phobius"/>
    </source>
</evidence>
<feature type="transmembrane region" description="Helical" evidence="9">
    <location>
        <begin position="305"/>
        <end position="322"/>
    </location>
</feature>
<dbReference type="OrthoDB" id="10022113at2759"/>
<dbReference type="Pfam" id="PF03901">
    <property type="entry name" value="Glyco_transf_22"/>
    <property type="match status" value="1"/>
</dbReference>
<feature type="transmembrane region" description="Helical" evidence="9">
    <location>
        <begin position="21"/>
        <end position="43"/>
    </location>
</feature>
<keyword evidence="3" id="KW-0808">Transferase</keyword>
<accession>A0A9W6ZRN4</accession>
<dbReference type="SUPFAM" id="SSF69318">
    <property type="entry name" value="Integrin alpha N-terminal domain"/>
    <property type="match status" value="1"/>
</dbReference>
<keyword evidence="5" id="KW-0256">Endoplasmic reticulum</keyword>
<organism evidence="10 11">
    <name type="scientific">Triparma retinervis</name>
    <dbReference type="NCBI Taxonomy" id="2557542"/>
    <lineage>
        <taxon>Eukaryota</taxon>
        <taxon>Sar</taxon>
        <taxon>Stramenopiles</taxon>
        <taxon>Ochrophyta</taxon>
        <taxon>Bolidophyceae</taxon>
        <taxon>Parmales</taxon>
        <taxon>Triparmaceae</taxon>
        <taxon>Triparma</taxon>
    </lineage>
</organism>
<comment type="subcellular location">
    <subcellularLocation>
        <location evidence="1">Endoplasmic reticulum membrane</location>
        <topology evidence="1">Multi-pass membrane protein</topology>
    </subcellularLocation>
</comment>
<keyword evidence="4 9" id="KW-0812">Transmembrane</keyword>
<proteinExistence type="predicted"/>
<evidence type="ECO:0000256" key="8">
    <source>
        <dbReference type="SAM" id="MobiDB-lite"/>
    </source>
</evidence>
<dbReference type="EMBL" id="BRXZ01002201">
    <property type="protein sequence ID" value="GMH56831.1"/>
    <property type="molecule type" value="Genomic_DNA"/>
</dbReference>
<feature type="transmembrane region" description="Helical" evidence="9">
    <location>
        <begin position="186"/>
        <end position="211"/>
    </location>
</feature>
<dbReference type="InterPro" id="IPR005599">
    <property type="entry name" value="GPI_mannosylTrfase"/>
</dbReference>
<feature type="transmembrane region" description="Helical" evidence="9">
    <location>
        <begin position="55"/>
        <end position="74"/>
    </location>
</feature>
<keyword evidence="11" id="KW-1185">Reference proteome</keyword>
<feature type="region of interest" description="Disordered" evidence="8">
    <location>
        <begin position="216"/>
        <end position="237"/>
    </location>
</feature>
<dbReference type="GO" id="GO:0005789">
    <property type="term" value="C:endoplasmic reticulum membrane"/>
    <property type="evidence" value="ECO:0007669"/>
    <property type="project" value="UniProtKB-SubCell"/>
</dbReference>
<keyword evidence="6 9" id="KW-1133">Transmembrane helix</keyword>
<evidence type="ECO:0000256" key="1">
    <source>
        <dbReference type="ARBA" id="ARBA00004477"/>
    </source>
</evidence>
<reference evidence="10" key="1">
    <citation type="submission" date="2022-07" db="EMBL/GenBank/DDBJ databases">
        <title>Genome analysis of Parmales, a sister group of diatoms, reveals the evolutionary specialization of diatoms from phago-mixotrophs to photoautotrophs.</title>
        <authorList>
            <person name="Ban H."/>
            <person name="Sato S."/>
            <person name="Yoshikawa S."/>
            <person name="Kazumasa Y."/>
            <person name="Nakamura Y."/>
            <person name="Ichinomiya M."/>
            <person name="Saitoh K."/>
            <person name="Sato N."/>
            <person name="Blanc-Mathieu R."/>
            <person name="Endo H."/>
            <person name="Kuwata A."/>
            <person name="Ogata H."/>
        </authorList>
    </citation>
    <scope>NUCLEOTIDE SEQUENCE</scope>
</reference>
<comment type="caution">
    <text evidence="10">The sequence shown here is derived from an EMBL/GenBank/DDBJ whole genome shotgun (WGS) entry which is preliminary data.</text>
</comment>
<evidence type="ECO:0000256" key="4">
    <source>
        <dbReference type="ARBA" id="ARBA00022692"/>
    </source>
</evidence>
<gene>
    <name evidence="10" type="ORF">TrRE_jg12763</name>
</gene>
<evidence type="ECO:0000256" key="3">
    <source>
        <dbReference type="ARBA" id="ARBA00022679"/>
    </source>
</evidence>
<evidence type="ECO:0000313" key="10">
    <source>
        <dbReference type="EMBL" id="GMH56831.1"/>
    </source>
</evidence>